<proteinExistence type="predicted"/>
<evidence type="ECO:0000313" key="1">
    <source>
        <dbReference type="EMBL" id="VBB69621.1"/>
    </source>
</evidence>
<reference evidence="1" key="1">
    <citation type="submission" date="2018-10" db="EMBL/GenBank/DDBJ databases">
        <authorList>
            <person name="Gruber-Vodicka H."/>
            <person name="Jaeckle O."/>
        </authorList>
    </citation>
    <scope>NUCLEOTIDE SEQUENCE</scope>
</reference>
<sequence>MIIPVFPSQVWSTQRFLEVVHAASKESLRADTHPTAREHTETEAALRRSVSRGATRIVLRHSFSEGLAVFELEPSGKARQELTALADAMYVWQAAAHDILGDSRCTSSDSF</sequence>
<organism evidence="1">
    <name type="scientific">invertebrate metagenome</name>
    <dbReference type="NCBI Taxonomy" id="1711999"/>
    <lineage>
        <taxon>unclassified sequences</taxon>
        <taxon>metagenomes</taxon>
        <taxon>organismal metagenomes</taxon>
    </lineage>
</organism>
<protein>
    <submittedName>
        <fullName evidence="1">Uncharacterized protein</fullName>
    </submittedName>
</protein>
<accession>A0A484H7T8</accession>
<dbReference type="EMBL" id="LR026963">
    <property type="protein sequence ID" value="VBB69621.1"/>
    <property type="molecule type" value="Genomic_DNA"/>
</dbReference>
<gene>
    <name evidence="1" type="ORF">RIEGSTA812A_PEG_1094</name>
</gene>
<name>A0A484H7T8_9ZZZZ</name>
<dbReference type="AlphaFoldDB" id="A0A484H7T8"/>